<name>A0A2I0LP00_COLLI</name>
<dbReference type="EMBL" id="AKCR02000161">
    <property type="protein sequence ID" value="PKK19160.1"/>
    <property type="molecule type" value="Genomic_DNA"/>
</dbReference>
<comment type="caution">
    <text evidence="1">The sequence shown here is derived from an EMBL/GenBank/DDBJ whole genome shotgun (WGS) entry which is preliminary data.</text>
</comment>
<dbReference type="AlphaFoldDB" id="A0A2I0LP00"/>
<sequence>MCCLENYISTCNHQIVQGGVEGAQELSGCDSGSPALVQRWLLQTRWSFPVCAHLTHYFGFHVIFHSDS</sequence>
<dbReference type="Proteomes" id="UP000053872">
    <property type="component" value="Unassembled WGS sequence"/>
</dbReference>
<proteinExistence type="predicted"/>
<accession>A0A2I0LP00</accession>
<protein>
    <submittedName>
        <fullName evidence="1">Ornithine decarboxylase antizyme 2</fullName>
    </submittedName>
</protein>
<evidence type="ECO:0000313" key="2">
    <source>
        <dbReference type="Proteomes" id="UP000053872"/>
    </source>
</evidence>
<evidence type="ECO:0000313" key="1">
    <source>
        <dbReference type="EMBL" id="PKK19160.1"/>
    </source>
</evidence>
<reference evidence="1 2" key="1">
    <citation type="journal article" date="2013" name="Science">
        <title>Genomic diversity and evolution of the head crest in the rock pigeon.</title>
        <authorList>
            <person name="Shapiro M.D."/>
            <person name="Kronenberg Z."/>
            <person name="Li C."/>
            <person name="Domyan E.T."/>
            <person name="Pan H."/>
            <person name="Campbell M."/>
            <person name="Tan H."/>
            <person name="Huff C.D."/>
            <person name="Hu H."/>
            <person name="Vickrey A.I."/>
            <person name="Nielsen S.C."/>
            <person name="Stringham S.A."/>
            <person name="Hu H."/>
            <person name="Willerslev E."/>
            <person name="Gilbert M.T."/>
            <person name="Yandell M."/>
            <person name="Zhang G."/>
            <person name="Wang J."/>
        </authorList>
    </citation>
    <scope>NUCLEOTIDE SEQUENCE [LARGE SCALE GENOMIC DNA]</scope>
    <source>
        <tissue evidence="1">Blood</tissue>
    </source>
</reference>
<organism evidence="1 2">
    <name type="scientific">Columba livia</name>
    <name type="common">Rock dove</name>
    <dbReference type="NCBI Taxonomy" id="8932"/>
    <lineage>
        <taxon>Eukaryota</taxon>
        <taxon>Metazoa</taxon>
        <taxon>Chordata</taxon>
        <taxon>Craniata</taxon>
        <taxon>Vertebrata</taxon>
        <taxon>Euteleostomi</taxon>
        <taxon>Archelosauria</taxon>
        <taxon>Archosauria</taxon>
        <taxon>Dinosauria</taxon>
        <taxon>Saurischia</taxon>
        <taxon>Theropoda</taxon>
        <taxon>Coelurosauria</taxon>
        <taxon>Aves</taxon>
        <taxon>Neognathae</taxon>
        <taxon>Neoaves</taxon>
        <taxon>Columbimorphae</taxon>
        <taxon>Columbiformes</taxon>
        <taxon>Columbidae</taxon>
        <taxon>Columba</taxon>
    </lineage>
</organism>
<dbReference type="InParanoid" id="A0A2I0LP00"/>
<keyword evidence="2" id="KW-1185">Reference proteome</keyword>
<gene>
    <name evidence="1" type="primary">OAZ2</name>
    <name evidence="1" type="ORF">A306_00013663</name>
</gene>